<sequence length="453" mass="50541">MFPSAPITIPSPHDLLFAVGEQVNALTGLALCLICFWNRLSNPRRTCGVMMGVATIWFLCCGIVCATFRLPTQALVVPTALIVVFTLQRLTGLTLAKTMFACASAAYAVAIIFYLSLVFDVAVLRWQANDLRVGWPGLISQLLMDTLMPFLMWYPLRVVIPHMLSSGMIGNRFWNLVWLLPFVSTAVVTWCFPINTTILLNGRMLEVAFIISIVYSCFMVMSYALLWLLVRQTEQLIVATEHEHELTMQTMQLSHMNDRIREARQVRHNLRQHIQTLQVLADADDKAGLKNYLSQMSDHEFMASGNPMQYCEHTALNAVLVYYCDRARQLGVVPDVKAAVPADIGLNNADLCSIVGNLMENAVEALQSQESGERMLKARIRLDEGHPRTMFIAVDNSYGNRIVRKGDRFLSTKHDGEGLGTASICTIAKRNHGTAHFEHNDGVFQASVMVSAG</sequence>
<keyword evidence="4" id="KW-1185">Reference proteome</keyword>
<evidence type="ECO:0000313" key="3">
    <source>
        <dbReference type="EMBL" id="NMM96703.1"/>
    </source>
</evidence>
<dbReference type="AlphaFoldDB" id="A0A7Y0EVE3"/>
<feature type="transmembrane region" description="Helical" evidence="1">
    <location>
        <begin position="138"/>
        <end position="156"/>
    </location>
</feature>
<name>A0A7Y0EVE3_9BIFI</name>
<keyword evidence="1" id="KW-0812">Transmembrane</keyword>
<evidence type="ECO:0000256" key="1">
    <source>
        <dbReference type="SAM" id="Phobius"/>
    </source>
</evidence>
<keyword evidence="1" id="KW-1133">Transmembrane helix</keyword>
<gene>
    <name evidence="3" type="ORF">G1C98_1439</name>
</gene>
<feature type="domain" description="Sensor histidine kinase NatK-like C-terminal" evidence="2">
    <location>
        <begin position="346"/>
        <end position="450"/>
    </location>
</feature>
<dbReference type="InterPro" id="IPR036890">
    <property type="entry name" value="HATPase_C_sf"/>
</dbReference>
<comment type="caution">
    <text evidence="3">The sequence shown here is derived from an EMBL/GenBank/DDBJ whole genome shotgun (WGS) entry which is preliminary data.</text>
</comment>
<evidence type="ECO:0000259" key="2">
    <source>
        <dbReference type="Pfam" id="PF14501"/>
    </source>
</evidence>
<keyword evidence="3" id="KW-0418">Kinase</keyword>
<dbReference type="PANTHER" id="PTHR40448">
    <property type="entry name" value="TWO-COMPONENT SENSOR HISTIDINE KINASE"/>
    <property type="match status" value="1"/>
</dbReference>
<keyword evidence="3" id="KW-0808">Transferase</keyword>
<feature type="transmembrane region" description="Helical" evidence="1">
    <location>
        <begin position="207"/>
        <end position="230"/>
    </location>
</feature>
<dbReference type="Pfam" id="PF14501">
    <property type="entry name" value="HATPase_c_5"/>
    <property type="match status" value="1"/>
</dbReference>
<reference evidence="3 4" key="1">
    <citation type="submission" date="2020-02" db="EMBL/GenBank/DDBJ databases">
        <title>Characterization of phylogenetic diversity of novel bifidobacterial species isolated in Czech ZOOs.</title>
        <authorList>
            <person name="Lugli G.A."/>
            <person name="Vera N.B."/>
            <person name="Ventura M."/>
        </authorList>
    </citation>
    <scope>NUCLEOTIDE SEQUENCE [LARGE SCALE GENOMIC DNA]</scope>
    <source>
        <strain evidence="3 4">DSM 109960</strain>
    </source>
</reference>
<dbReference type="GO" id="GO:0016301">
    <property type="term" value="F:kinase activity"/>
    <property type="evidence" value="ECO:0007669"/>
    <property type="project" value="UniProtKB-KW"/>
</dbReference>
<dbReference type="PANTHER" id="PTHR40448:SF1">
    <property type="entry name" value="TWO-COMPONENT SENSOR HISTIDINE KINASE"/>
    <property type="match status" value="1"/>
</dbReference>
<dbReference type="EMBL" id="JAAIIF010000013">
    <property type="protein sequence ID" value="NMM96703.1"/>
    <property type="molecule type" value="Genomic_DNA"/>
</dbReference>
<keyword evidence="1" id="KW-0472">Membrane</keyword>
<dbReference type="Gene3D" id="3.30.565.10">
    <property type="entry name" value="Histidine kinase-like ATPase, C-terminal domain"/>
    <property type="match status" value="1"/>
</dbReference>
<proteinExistence type="predicted"/>
<feature type="transmembrane region" description="Helical" evidence="1">
    <location>
        <begin position="105"/>
        <end position="126"/>
    </location>
</feature>
<dbReference type="GO" id="GO:0042802">
    <property type="term" value="F:identical protein binding"/>
    <property type="evidence" value="ECO:0007669"/>
    <property type="project" value="TreeGrafter"/>
</dbReference>
<feature type="transmembrane region" description="Helical" evidence="1">
    <location>
        <begin position="176"/>
        <end position="195"/>
    </location>
</feature>
<dbReference type="CDD" id="cd16935">
    <property type="entry name" value="HATPase_AgrC-ComD-like"/>
    <property type="match status" value="1"/>
</dbReference>
<dbReference type="Proteomes" id="UP000529710">
    <property type="component" value="Unassembled WGS sequence"/>
</dbReference>
<dbReference type="InterPro" id="IPR032834">
    <property type="entry name" value="NatK-like_C"/>
</dbReference>
<feature type="transmembrane region" description="Helical" evidence="1">
    <location>
        <begin position="75"/>
        <end position="93"/>
    </location>
</feature>
<feature type="transmembrane region" description="Helical" evidence="1">
    <location>
        <begin position="15"/>
        <end position="37"/>
    </location>
</feature>
<accession>A0A7Y0EVE3</accession>
<dbReference type="SUPFAM" id="SSF55874">
    <property type="entry name" value="ATPase domain of HSP90 chaperone/DNA topoisomerase II/histidine kinase"/>
    <property type="match status" value="1"/>
</dbReference>
<protein>
    <submittedName>
        <fullName evidence="3">Histidine kinase</fullName>
    </submittedName>
</protein>
<evidence type="ECO:0000313" key="4">
    <source>
        <dbReference type="Proteomes" id="UP000529710"/>
    </source>
</evidence>
<organism evidence="3 4">
    <name type="scientific">Bifidobacterium erythrocebi</name>
    <dbReference type="NCBI Taxonomy" id="2675325"/>
    <lineage>
        <taxon>Bacteria</taxon>
        <taxon>Bacillati</taxon>
        <taxon>Actinomycetota</taxon>
        <taxon>Actinomycetes</taxon>
        <taxon>Bifidobacteriales</taxon>
        <taxon>Bifidobacteriaceae</taxon>
        <taxon>Bifidobacterium</taxon>
    </lineage>
</organism>
<feature type="transmembrane region" description="Helical" evidence="1">
    <location>
        <begin position="49"/>
        <end position="69"/>
    </location>
</feature>